<dbReference type="Pfam" id="PF03099">
    <property type="entry name" value="BPL_LplA_LipB"/>
    <property type="match status" value="1"/>
</dbReference>
<gene>
    <name evidence="3" type="ORF">HMPREF9440_00042</name>
</gene>
<feature type="domain" description="BPL/LPL catalytic" evidence="2">
    <location>
        <begin position="23"/>
        <end position="214"/>
    </location>
</feature>
<protein>
    <submittedName>
        <fullName evidence="3">Biotin--[acetyl-CoA-carboxylase] ligase</fullName>
    </submittedName>
</protein>
<dbReference type="Gene3D" id="3.30.930.10">
    <property type="entry name" value="Bira Bifunctional Protein, Domain 2"/>
    <property type="match status" value="1"/>
</dbReference>
<dbReference type="PANTHER" id="PTHR12835:SF5">
    <property type="entry name" value="BIOTIN--PROTEIN LIGASE"/>
    <property type="match status" value="1"/>
</dbReference>
<evidence type="ECO:0000259" key="2">
    <source>
        <dbReference type="PROSITE" id="PS51733"/>
    </source>
</evidence>
<dbReference type="SUPFAM" id="SSF55681">
    <property type="entry name" value="Class II aaRS and biotin synthetases"/>
    <property type="match status" value="1"/>
</dbReference>
<dbReference type="HOGENOM" id="CLU_051096_5_2_4"/>
<dbReference type="NCBIfam" id="TIGR00121">
    <property type="entry name" value="birA_ligase"/>
    <property type="match status" value="1"/>
</dbReference>
<proteinExistence type="predicted"/>
<evidence type="ECO:0000313" key="4">
    <source>
        <dbReference type="Proteomes" id="UP000004956"/>
    </source>
</evidence>
<dbReference type="InterPro" id="IPR045864">
    <property type="entry name" value="aa-tRNA-synth_II/BPL/LPL"/>
</dbReference>
<name>H3KBE7_9BURK</name>
<dbReference type="PANTHER" id="PTHR12835">
    <property type="entry name" value="BIOTIN PROTEIN LIGASE"/>
    <property type="match status" value="1"/>
</dbReference>
<evidence type="ECO:0000313" key="3">
    <source>
        <dbReference type="EMBL" id="EHY32580.1"/>
    </source>
</evidence>
<dbReference type="InterPro" id="IPR004143">
    <property type="entry name" value="BPL_LPL_catalytic"/>
</dbReference>
<dbReference type="EMBL" id="AFBQ01000002">
    <property type="protein sequence ID" value="EHY32580.1"/>
    <property type="molecule type" value="Genomic_DNA"/>
</dbReference>
<keyword evidence="1 3" id="KW-0436">Ligase</keyword>
<dbReference type="RefSeq" id="WP_008540339.1">
    <property type="nucleotide sequence ID" value="NZ_JH604836.1"/>
</dbReference>
<dbReference type="STRING" id="762967.HMPREF9440_00042"/>
<dbReference type="Proteomes" id="UP000004956">
    <property type="component" value="Unassembled WGS sequence"/>
</dbReference>
<keyword evidence="4" id="KW-1185">Reference proteome</keyword>
<reference evidence="3 4" key="1">
    <citation type="submission" date="2011-11" db="EMBL/GenBank/DDBJ databases">
        <authorList>
            <person name="Weinstock G."/>
            <person name="Sodergren E."/>
            <person name="Clifton S."/>
            <person name="Fulton L."/>
            <person name="Fulton B."/>
            <person name="Courtney L."/>
            <person name="Fronick C."/>
            <person name="Harrison M."/>
            <person name="Strong C."/>
            <person name="Farmer C."/>
            <person name="Delahaunty K."/>
            <person name="Markovic C."/>
            <person name="Hall O."/>
            <person name="Minx P."/>
            <person name="Tomlinson C."/>
            <person name="Mitreva M."/>
            <person name="Hou S."/>
            <person name="Chen J."/>
            <person name="Wollam A."/>
            <person name="Pepin K.H."/>
            <person name="Johnson M."/>
            <person name="Bhonagiri V."/>
            <person name="Zhang X."/>
            <person name="Suruliraj S."/>
            <person name="Warren W."/>
            <person name="Chinwalla A."/>
            <person name="Mardis E.R."/>
            <person name="Wilson R.K."/>
        </authorList>
    </citation>
    <scope>NUCLEOTIDE SEQUENCE [LARGE SCALE GENOMIC DNA]</scope>
    <source>
        <strain evidence="3 4">YIT 11816</strain>
    </source>
</reference>
<dbReference type="PROSITE" id="PS51733">
    <property type="entry name" value="BPL_LPL_CATALYTIC"/>
    <property type="match status" value="1"/>
</dbReference>
<organism evidence="3 4">
    <name type="scientific">Sutterella parvirubra YIT 11816</name>
    <dbReference type="NCBI Taxonomy" id="762967"/>
    <lineage>
        <taxon>Bacteria</taxon>
        <taxon>Pseudomonadati</taxon>
        <taxon>Pseudomonadota</taxon>
        <taxon>Betaproteobacteria</taxon>
        <taxon>Burkholderiales</taxon>
        <taxon>Sutterellaceae</taxon>
        <taxon>Sutterella</taxon>
    </lineage>
</organism>
<dbReference type="AlphaFoldDB" id="H3KBE7"/>
<dbReference type="OrthoDB" id="9807064at2"/>
<evidence type="ECO:0000256" key="1">
    <source>
        <dbReference type="ARBA" id="ARBA00022598"/>
    </source>
</evidence>
<comment type="caution">
    <text evidence="3">The sequence shown here is derived from an EMBL/GenBank/DDBJ whole genome shotgun (WGS) entry which is preliminary data.</text>
</comment>
<dbReference type="GO" id="GO:0005737">
    <property type="term" value="C:cytoplasm"/>
    <property type="evidence" value="ECO:0007669"/>
    <property type="project" value="TreeGrafter"/>
</dbReference>
<dbReference type="InterPro" id="IPR004408">
    <property type="entry name" value="Biotin_CoA_COase_ligase"/>
</dbReference>
<sequence length="281" mass="29683">MEEKDGVIGALLDRRAAEEGLRRFGAEVDFRWETGSTNDDLKAAGKRRAFGHPVLLSVARQSAARGTRGRQWRRLGDALLFSLGLALPQFGHRAPGLISIAAGVAVVRVLRAAGFDAALKWPNDIWVSGGKAGGILSEIVRDAEGRGSVVVGVGLNVTLPADHAAVTTSGWRMSALAVGEKSPFENDPARRTAMLTDMAAAMLTAFRRAEDEGVETVLQDFPDADAFAGRSVFWQDAGSGMLAEGVDRGVDADGRLRVETEEGELLLGGGTSLVNAAGGWM</sequence>
<accession>H3KBE7</accession>
<dbReference type="GO" id="GO:0004077">
    <property type="term" value="F:biotin--[biotin carboxyl-carrier protein] ligase activity"/>
    <property type="evidence" value="ECO:0007669"/>
    <property type="project" value="InterPro"/>
</dbReference>
<dbReference type="PATRIC" id="fig|762967.3.peg.38"/>